<gene>
    <name evidence="1" type="ORF">C427_5059</name>
</gene>
<name>K7AFE7_9ALTE</name>
<proteinExistence type="predicted"/>
<evidence type="ECO:0000313" key="1">
    <source>
        <dbReference type="EMBL" id="AGH47158.1"/>
    </source>
</evidence>
<dbReference type="KEGG" id="gps:C427_5059"/>
<dbReference type="HOGENOM" id="CLU_206298_0_0_6"/>
<organism evidence="1 2">
    <name type="scientific">Paraglaciecola psychrophila 170</name>
    <dbReference type="NCBI Taxonomy" id="1129794"/>
    <lineage>
        <taxon>Bacteria</taxon>
        <taxon>Pseudomonadati</taxon>
        <taxon>Pseudomonadota</taxon>
        <taxon>Gammaproteobacteria</taxon>
        <taxon>Alteromonadales</taxon>
        <taxon>Alteromonadaceae</taxon>
        <taxon>Paraglaciecola</taxon>
    </lineage>
</organism>
<dbReference type="EMBL" id="CP003837">
    <property type="protein sequence ID" value="AGH47158.1"/>
    <property type="molecule type" value="Genomic_DNA"/>
</dbReference>
<dbReference type="STRING" id="1129794.C427_5059"/>
<sequence length="61" mass="7149">MDVNHKRLKHLAVQTDAAFEEYKQNPASENHAQAYEDAKSALDHYMLQIRQSMLQISKNYK</sequence>
<dbReference type="RefSeq" id="WP_007641376.1">
    <property type="nucleotide sequence ID" value="NC_020514.1"/>
</dbReference>
<keyword evidence="2" id="KW-1185">Reference proteome</keyword>
<accession>K7AFE7</accession>
<dbReference type="OrthoDB" id="6335877at2"/>
<evidence type="ECO:0000313" key="2">
    <source>
        <dbReference type="Proteomes" id="UP000011864"/>
    </source>
</evidence>
<dbReference type="AlphaFoldDB" id="K7AFE7"/>
<dbReference type="PATRIC" id="fig|1129794.4.peg.5045"/>
<protein>
    <submittedName>
        <fullName evidence="1">Uncharacterized protein</fullName>
    </submittedName>
</protein>
<dbReference type="Proteomes" id="UP000011864">
    <property type="component" value="Chromosome"/>
</dbReference>
<reference evidence="1 2" key="1">
    <citation type="journal article" date="2013" name="Genome Announc.">
        <title>Complete Genome Sequence of Glaciecola psychrophila Strain 170T.</title>
        <authorList>
            <person name="Yin J."/>
            <person name="Chen J."/>
            <person name="Liu G."/>
            <person name="Yu Y."/>
            <person name="Song L."/>
            <person name="Wang X."/>
            <person name="Qu X."/>
        </authorList>
    </citation>
    <scope>NUCLEOTIDE SEQUENCE [LARGE SCALE GENOMIC DNA]</scope>
    <source>
        <strain evidence="1 2">170</strain>
    </source>
</reference>